<evidence type="ECO:0000313" key="2">
    <source>
        <dbReference type="Proteomes" id="UP000615446"/>
    </source>
</evidence>
<evidence type="ECO:0000313" key="1">
    <source>
        <dbReference type="EMBL" id="GET00448.1"/>
    </source>
</evidence>
<comment type="caution">
    <text evidence="1">The sequence shown here is derived from an EMBL/GenBank/DDBJ whole genome shotgun (WGS) entry which is preliminary data.</text>
</comment>
<gene>
    <name evidence="1" type="ORF">RCL2_002690300</name>
</gene>
<sequence length="86" mass="10308">MSYGENQLINNALSRSYALVDYNIHKDMHKRHEFRKQIILNDESLTENEKSEAIKIISKFIIITILFLIREQKESNQQIHKIHDNR</sequence>
<dbReference type="OrthoDB" id="2477683at2759"/>
<organism evidence="1 2">
    <name type="scientific">Rhizophagus clarus</name>
    <dbReference type="NCBI Taxonomy" id="94130"/>
    <lineage>
        <taxon>Eukaryota</taxon>
        <taxon>Fungi</taxon>
        <taxon>Fungi incertae sedis</taxon>
        <taxon>Mucoromycota</taxon>
        <taxon>Glomeromycotina</taxon>
        <taxon>Glomeromycetes</taxon>
        <taxon>Glomerales</taxon>
        <taxon>Glomeraceae</taxon>
        <taxon>Rhizophagus</taxon>
    </lineage>
</organism>
<accession>A0A8H3R2I3</accession>
<name>A0A8H3R2I3_9GLOM</name>
<dbReference type="Proteomes" id="UP000615446">
    <property type="component" value="Unassembled WGS sequence"/>
</dbReference>
<reference evidence="1" key="1">
    <citation type="submission" date="2019-10" db="EMBL/GenBank/DDBJ databases">
        <title>Conservation and host-specific expression of non-tandemly repeated heterogenous ribosome RNA gene in arbuscular mycorrhizal fungi.</title>
        <authorList>
            <person name="Maeda T."/>
            <person name="Kobayashi Y."/>
            <person name="Nakagawa T."/>
            <person name="Ezawa T."/>
            <person name="Yamaguchi K."/>
            <person name="Bino T."/>
            <person name="Nishimoto Y."/>
            <person name="Shigenobu S."/>
            <person name="Kawaguchi M."/>
        </authorList>
    </citation>
    <scope>NUCLEOTIDE SEQUENCE</scope>
    <source>
        <strain evidence="1">HR1</strain>
    </source>
</reference>
<dbReference type="AlphaFoldDB" id="A0A8H3R2I3"/>
<keyword evidence="1" id="KW-0808">Transferase</keyword>
<keyword evidence="1" id="KW-0418">Kinase</keyword>
<protein>
    <submittedName>
        <fullName evidence="1">Kinase-like domain-containing protein</fullName>
    </submittedName>
</protein>
<dbReference type="GO" id="GO:0016301">
    <property type="term" value="F:kinase activity"/>
    <property type="evidence" value="ECO:0007669"/>
    <property type="project" value="UniProtKB-KW"/>
</dbReference>
<proteinExistence type="predicted"/>
<dbReference type="EMBL" id="BLAL01000285">
    <property type="protein sequence ID" value="GET00448.1"/>
    <property type="molecule type" value="Genomic_DNA"/>
</dbReference>